<evidence type="ECO:0000313" key="12">
    <source>
        <dbReference type="Proteomes" id="UP000590647"/>
    </source>
</evidence>
<dbReference type="PANTHER" id="PTHR42718">
    <property type="entry name" value="MAJOR FACILITATOR SUPERFAMILY MULTIDRUG TRANSPORTER MFSC"/>
    <property type="match status" value="1"/>
</dbReference>
<feature type="transmembrane region" description="Helical" evidence="9">
    <location>
        <begin position="401"/>
        <end position="421"/>
    </location>
</feature>
<keyword evidence="12" id="KW-1185">Reference proteome</keyword>
<evidence type="ECO:0000259" key="10">
    <source>
        <dbReference type="PROSITE" id="PS50850"/>
    </source>
</evidence>
<evidence type="ECO:0000256" key="1">
    <source>
        <dbReference type="ARBA" id="ARBA00004651"/>
    </source>
</evidence>
<dbReference type="RefSeq" id="WP_230299547.1">
    <property type="nucleotide sequence ID" value="NZ_JACHNE010000001.1"/>
</dbReference>
<comment type="caution">
    <text evidence="11">The sequence shown here is derived from an EMBL/GenBank/DDBJ whole genome shotgun (WGS) entry which is preliminary data.</text>
</comment>
<keyword evidence="4 9" id="KW-0812">Transmembrane</keyword>
<keyword evidence="3" id="KW-1003">Cell membrane</keyword>
<evidence type="ECO:0000256" key="6">
    <source>
        <dbReference type="ARBA" id="ARBA00023136"/>
    </source>
</evidence>
<dbReference type="GO" id="GO:0005886">
    <property type="term" value="C:plasma membrane"/>
    <property type="evidence" value="ECO:0007669"/>
    <property type="project" value="UniProtKB-SubCell"/>
</dbReference>
<feature type="transmembrane region" description="Helical" evidence="9">
    <location>
        <begin position="478"/>
        <end position="501"/>
    </location>
</feature>
<dbReference type="InterPro" id="IPR036259">
    <property type="entry name" value="MFS_trans_sf"/>
</dbReference>
<feature type="transmembrane region" description="Helical" evidence="9">
    <location>
        <begin position="183"/>
        <end position="205"/>
    </location>
</feature>
<dbReference type="EMBL" id="JACHNE010000001">
    <property type="protein sequence ID" value="MBB5798628.1"/>
    <property type="molecule type" value="Genomic_DNA"/>
</dbReference>
<feature type="transmembrane region" description="Helical" evidence="9">
    <location>
        <begin position="269"/>
        <end position="292"/>
    </location>
</feature>
<dbReference type="Gene3D" id="1.20.1720.10">
    <property type="entry name" value="Multidrug resistance protein D"/>
    <property type="match status" value="1"/>
</dbReference>
<reference evidence="11 12" key="1">
    <citation type="submission" date="2020-08" db="EMBL/GenBank/DDBJ databases">
        <title>Sequencing the genomes of 1000 actinobacteria strains.</title>
        <authorList>
            <person name="Klenk H.-P."/>
        </authorList>
    </citation>
    <scope>NUCLEOTIDE SEQUENCE [LARGE SCALE GENOMIC DNA]</scope>
    <source>
        <strain evidence="11 12">DSM 40084</strain>
    </source>
</reference>
<feature type="transmembrane region" description="Helical" evidence="9">
    <location>
        <begin position="452"/>
        <end position="472"/>
    </location>
</feature>
<feature type="transmembrane region" description="Helical" evidence="9">
    <location>
        <begin position="93"/>
        <end position="112"/>
    </location>
</feature>
<evidence type="ECO:0000256" key="9">
    <source>
        <dbReference type="SAM" id="Phobius"/>
    </source>
</evidence>
<feature type="transmembrane region" description="Helical" evidence="9">
    <location>
        <begin position="345"/>
        <end position="365"/>
    </location>
</feature>
<evidence type="ECO:0000313" key="11">
    <source>
        <dbReference type="EMBL" id="MBB5798628.1"/>
    </source>
</evidence>
<keyword evidence="2" id="KW-0813">Transport</keyword>
<protein>
    <submittedName>
        <fullName evidence="11">EmrB/QacA subfamily drug resistance transporter</fullName>
    </submittedName>
</protein>
<dbReference type="AlphaFoldDB" id="A0A7W9LWI2"/>
<name>A0A7W9LWI2_9ACTN</name>
<organism evidence="11 12">
    <name type="scientific">Streptomyces caelestis</name>
    <dbReference type="NCBI Taxonomy" id="36816"/>
    <lineage>
        <taxon>Bacteria</taxon>
        <taxon>Bacillati</taxon>
        <taxon>Actinomycetota</taxon>
        <taxon>Actinomycetes</taxon>
        <taxon>Kitasatosporales</taxon>
        <taxon>Streptomycetaceae</taxon>
        <taxon>Streptomyces</taxon>
    </lineage>
</organism>
<evidence type="ECO:0000256" key="3">
    <source>
        <dbReference type="ARBA" id="ARBA00022475"/>
    </source>
</evidence>
<dbReference type="GO" id="GO:0046677">
    <property type="term" value="P:response to antibiotic"/>
    <property type="evidence" value="ECO:0007669"/>
    <property type="project" value="UniProtKB-KW"/>
</dbReference>
<feature type="region of interest" description="Disordered" evidence="8">
    <location>
        <begin position="1"/>
        <end position="49"/>
    </location>
</feature>
<dbReference type="Proteomes" id="UP000590647">
    <property type="component" value="Unassembled WGS sequence"/>
</dbReference>
<dbReference type="InterPro" id="IPR020846">
    <property type="entry name" value="MFS_dom"/>
</dbReference>
<evidence type="ECO:0000256" key="5">
    <source>
        <dbReference type="ARBA" id="ARBA00022989"/>
    </source>
</evidence>
<feature type="transmembrane region" description="Helical" evidence="9">
    <location>
        <begin position="211"/>
        <end position="233"/>
    </location>
</feature>
<dbReference type="CDD" id="cd17321">
    <property type="entry name" value="MFS_MMR_MDR_like"/>
    <property type="match status" value="1"/>
</dbReference>
<sequence>MRAAPTCEAGDVRAGHVADPSRPGNPPCAERPRGHHAVPATRPDRCEQRGSPARSTLILAIICVSYFMVILDNSIVFTGLPQIRSDMGFSETGLSWITNAYVLVFGGLLLLGARAGDLFGHRRVFLLSLIAFSLASLLVGAAQTAWWLIAARALQGVGAAVLAPSALSLLTRSFAEGRSRNRAMAAYSAVAGLGAAFGLVVGGLVADLVSWRAGFFLNVPIGIVMMVLALRFLPETDRRRGRFDITGALLATLGSTALVLGIVDAADLGWTASATLLPLGAGAVMLGLFVQVERRAAQPIVPLRLFASRERSGAYVTRMLYMGAMMGFFFFTAQFVQSVYHRTPLQAGLSFLPMTLVNFVFAVRVPRLLERFGRPRVLAAGIALTTVGMAWLSRLDLHTPYLTGVALPMVLIGAGQGLALAPLTSSGVDGVTPEDAGAGSGLVNTVHQVGSALSLSILTAVAAAVSTGHAAADIASRSGAALTGSTVLLALAVVAVLTLIVPVRATRNERSL</sequence>
<comment type="subcellular location">
    <subcellularLocation>
        <location evidence="1">Cell membrane</location>
        <topology evidence="1">Multi-pass membrane protein</topology>
    </subcellularLocation>
</comment>
<gene>
    <name evidence="11" type="ORF">HDA41_006592</name>
</gene>
<keyword evidence="6 9" id="KW-0472">Membrane</keyword>
<dbReference type="InterPro" id="IPR011701">
    <property type="entry name" value="MFS"/>
</dbReference>
<keyword evidence="5 9" id="KW-1133">Transmembrane helix</keyword>
<evidence type="ECO:0000256" key="2">
    <source>
        <dbReference type="ARBA" id="ARBA00022448"/>
    </source>
</evidence>
<proteinExistence type="predicted"/>
<feature type="transmembrane region" description="Helical" evidence="9">
    <location>
        <begin position="313"/>
        <end position="333"/>
    </location>
</feature>
<evidence type="ECO:0000256" key="8">
    <source>
        <dbReference type="SAM" id="MobiDB-lite"/>
    </source>
</evidence>
<evidence type="ECO:0000256" key="7">
    <source>
        <dbReference type="ARBA" id="ARBA00023251"/>
    </source>
</evidence>
<dbReference type="Gene3D" id="1.20.1250.20">
    <property type="entry name" value="MFS general substrate transporter like domains"/>
    <property type="match status" value="1"/>
</dbReference>
<evidence type="ECO:0000256" key="4">
    <source>
        <dbReference type="ARBA" id="ARBA00022692"/>
    </source>
</evidence>
<feature type="transmembrane region" description="Helical" evidence="9">
    <location>
        <begin position="153"/>
        <end position="171"/>
    </location>
</feature>
<feature type="transmembrane region" description="Helical" evidence="9">
    <location>
        <begin position="57"/>
        <end position="81"/>
    </location>
</feature>
<dbReference type="PANTHER" id="PTHR42718:SF46">
    <property type="entry name" value="BLR6921 PROTEIN"/>
    <property type="match status" value="1"/>
</dbReference>
<feature type="transmembrane region" description="Helical" evidence="9">
    <location>
        <begin position="124"/>
        <end position="147"/>
    </location>
</feature>
<feature type="transmembrane region" description="Helical" evidence="9">
    <location>
        <begin position="377"/>
        <end position="395"/>
    </location>
</feature>
<dbReference type="PROSITE" id="PS50850">
    <property type="entry name" value="MFS"/>
    <property type="match status" value="1"/>
</dbReference>
<accession>A0A7W9LWI2</accession>
<feature type="domain" description="Major facilitator superfamily (MFS) profile" evidence="10">
    <location>
        <begin position="58"/>
        <end position="510"/>
    </location>
</feature>
<dbReference type="SUPFAM" id="SSF103473">
    <property type="entry name" value="MFS general substrate transporter"/>
    <property type="match status" value="1"/>
</dbReference>
<dbReference type="GO" id="GO:0022857">
    <property type="term" value="F:transmembrane transporter activity"/>
    <property type="evidence" value="ECO:0007669"/>
    <property type="project" value="InterPro"/>
</dbReference>
<dbReference type="Pfam" id="PF07690">
    <property type="entry name" value="MFS_1"/>
    <property type="match status" value="1"/>
</dbReference>
<feature type="transmembrane region" description="Helical" evidence="9">
    <location>
        <begin position="245"/>
        <end position="263"/>
    </location>
</feature>
<keyword evidence="7" id="KW-0046">Antibiotic resistance</keyword>